<reference evidence="1 2" key="1">
    <citation type="journal article" date="2021" name="Appl. Environ. Microbiol.">
        <title>Genetic linkage and physical mapping for an oyster mushroom Pleurotus cornucopiae and QTL analysis for the trait cap color.</title>
        <authorList>
            <person name="Zhang Y."/>
            <person name="Gao W."/>
            <person name="Sonnenberg A."/>
            <person name="Chen Q."/>
            <person name="Zhang J."/>
            <person name="Huang C."/>
        </authorList>
    </citation>
    <scope>NUCLEOTIDE SEQUENCE [LARGE SCALE GENOMIC DNA]</scope>
    <source>
        <strain evidence="1">CCMSSC00406</strain>
    </source>
</reference>
<evidence type="ECO:0000313" key="1">
    <source>
        <dbReference type="EMBL" id="KAG9224297.1"/>
    </source>
</evidence>
<gene>
    <name evidence="1" type="ORF">CCMSSC00406_0004796</name>
</gene>
<evidence type="ECO:0000313" key="2">
    <source>
        <dbReference type="Proteomes" id="UP000824881"/>
    </source>
</evidence>
<accession>A0ACB7J1G9</accession>
<proteinExistence type="predicted"/>
<organism evidence="1 2">
    <name type="scientific">Pleurotus cornucopiae</name>
    <name type="common">Cornucopia mushroom</name>
    <dbReference type="NCBI Taxonomy" id="5321"/>
    <lineage>
        <taxon>Eukaryota</taxon>
        <taxon>Fungi</taxon>
        <taxon>Dikarya</taxon>
        <taxon>Basidiomycota</taxon>
        <taxon>Agaricomycotina</taxon>
        <taxon>Agaricomycetes</taxon>
        <taxon>Agaricomycetidae</taxon>
        <taxon>Agaricales</taxon>
        <taxon>Pleurotineae</taxon>
        <taxon>Pleurotaceae</taxon>
        <taxon>Pleurotus</taxon>
    </lineage>
</organism>
<name>A0ACB7J1G9_PLECO</name>
<sequence length="466" mass="51905">MSSRQGPLGLQSSRTSDATIHSRSPPPATPVFTGAFFDRTPDAARARAAYFKVLAGGLVLLTITIFAVLSIYWGALWRTDRFIHNLNGWIVDFDGGDIGAAVVQNFLAVRGEPMKISWEVRPASDFPNGVDDLAQAVIGERCWVALSSRHILRLLHYVTKWHSVNTNATARLNAAVASLDANYDGTSAVTAFGVEARNEDAYRVLLKPNIDIPMDQFSFNFANQFARTLISRQIDISTVLSTAPQLITRPAYFTLRNLRPFDIPVASAVTFVGLIYLLIISFIAAGIANGARLAAGFEQRLSLPSLISTRIVTSISMYFILSLFYSLQSLAFQLPFHRRFGHPGFLVFWMLMWFGMTALGLAVEAMFTLLTPRFIPFFLVLWIISNVSTCFYPLETLPAFYRYGYASPFYNVSRGIRTVVFSTRNMLGLNFGVLIAWIAVSCITIPLTSWFARSRQIAALRSQKQQ</sequence>
<keyword evidence="2" id="KW-1185">Reference proteome</keyword>
<dbReference type="EMBL" id="WQMT02000004">
    <property type="protein sequence ID" value="KAG9224297.1"/>
    <property type="molecule type" value="Genomic_DNA"/>
</dbReference>
<dbReference type="Proteomes" id="UP000824881">
    <property type="component" value="Unassembled WGS sequence"/>
</dbReference>
<protein>
    <submittedName>
        <fullName evidence="1">Uncharacterized protein</fullName>
    </submittedName>
</protein>
<comment type="caution">
    <text evidence="1">The sequence shown here is derived from an EMBL/GenBank/DDBJ whole genome shotgun (WGS) entry which is preliminary data.</text>
</comment>